<reference evidence="1" key="1">
    <citation type="submission" date="2022-02" db="EMBL/GenBank/DDBJ databases">
        <title>Paenibacillus sp. MBLB1832 Whole Genome Shotgun Sequencing.</title>
        <authorList>
            <person name="Hwang C.Y."/>
            <person name="Cho E.-S."/>
            <person name="Seo M.-J."/>
        </authorList>
    </citation>
    <scope>NUCLEOTIDE SEQUENCE</scope>
    <source>
        <strain evidence="1">MBLB1832</strain>
    </source>
</reference>
<dbReference type="EMBL" id="CP130319">
    <property type="protein sequence ID" value="WNR42630.1"/>
    <property type="molecule type" value="Genomic_DNA"/>
</dbReference>
<keyword evidence="2" id="KW-1185">Reference proteome</keyword>
<name>A0AA96LJ30_9BACL</name>
<dbReference type="RefSeq" id="WP_314796233.1">
    <property type="nucleotide sequence ID" value="NZ_CP130319.1"/>
</dbReference>
<sequence>MSLASIDFLSVVRSCIPEEAEVVQLQQEGEPAAILYADVDGDGFPEITALYRYLGNQYLFSLKEYSGNWFPIASASTGRHLAVRDFAAAPISRTEGWDVVIGWEKPDETGAELDIIQWTQSGYQRVIPYGTTYNHVEIEDMPTRSGQDGRCEIALWIQEKGQAYRIDTYRWEPHKLVPTTDVHGYYFQKVARYYEDLTREQPNEQLYRTYLEEAQKKAGNK</sequence>
<evidence type="ECO:0000313" key="1">
    <source>
        <dbReference type="EMBL" id="WNR42630.1"/>
    </source>
</evidence>
<dbReference type="KEGG" id="proo:MJB10_16055"/>
<organism evidence="1 2">
    <name type="scientific">Paenibacillus roseopurpureus</name>
    <dbReference type="NCBI Taxonomy" id="2918901"/>
    <lineage>
        <taxon>Bacteria</taxon>
        <taxon>Bacillati</taxon>
        <taxon>Bacillota</taxon>
        <taxon>Bacilli</taxon>
        <taxon>Bacillales</taxon>
        <taxon>Paenibacillaceae</taxon>
        <taxon>Paenibacillus</taxon>
    </lineage>
</organism>
<proteinExistence type="predicted"/>
<dbReference type="Proteomes" id="UP001304650">
    <property type="component" value="Chromosome"/>
</dbReference>
<gene>
    <name evidence="1" type="ORF">MJB10_16055</name>
</gene>
<evidence type="ECO:0000313" key="2">
    <source>
        <dbReference type="Proteomes" id="UP001304650"/>
    </source>
</evidence>
<accession>A0AA96LJ30</accession>
<dbReference type="AlphaFoldDB" id="A0AA96LJ30"/>
<protein>
    <submittedName>
        <fullName evidence="1">Uncharacterized protein</fullName>
    </submittedName>
</protein>